<dbReference type="OrthoDB" id="9777007at2"/>
<dbReference type="InterPro" id="IPR037175">
    <property type="entry name" value="KFase_sf"/>
</dbReference>
<protein>
    <submittedName>
        <fullName evidence="1">Cyclase</fullName>
    </submittedName>
</protein>
<accession>A0A1W6N1Z2</accession>
<reference evidence="1 2" key="1">
    <citation type="submission" date="2017-02" db="EMBL/GenBank/DDBJ databases">
        <authorList>
            <person name="Peterson S.W."/>
        </authorList>
    </citation>
    <scope>NUCLEOTIDE SEQUENCE [LARGE SCALE GENOMIC DNA]</scope>
    <source>
        <strain evidence="1 2">S285</strain>
    </source>
</reference>
<organism evidence="1 2">
    <name type="scientific">Methylocystis bryophila</name>
    <dbReference type="NCBI Taxonomy" id="655015"/>
    <lineage>
        <taxon>Bacteria</taxon>
        <taxon>Pseudomonadati</taxon>
        <taxon>Pseudomonadota</taxon>
        <taxon>Alphaproteobacteria</taxon>
        <taxon>Hyphomicrobiales</taxon>
        <taxon>Methylocystaceae</taxon>
        <taxon>Methylocystis</taxon>
    </lineage>
</organism>
<evidence type="ECO:0000313" key="2">
    <source>
        <dbReference type="Proteomes" id="UP000193978"/>
    </source>
</evidence>
<dbReference type="PANTHER" id="PTHR31118:SF12">
    <property type="entry name" value="CYCLASE-LIKE PROTEIN 2"/>
    <property type="match status" value="1"/>
</dbReference>
<proteinExistence type="predicted"/>
<dbReference type="KEGG" id="mbry:B1812_21320"/>
<dbReference type="Proteomes" id="UP000193978">
    <property type="component" value="Chromosome"/>
</dbReference>
<keyword evidence="2" id="KW-1185">Reference proteome</keyword>
<evidence type="ECO:0000313" key="1">
    <source>
        <dbReference type="EMBL" id="ARN83872.1"/>
    </source>
</evidence>
<dbReference type="RefSeq" id="WP_085773893.1">
    <property type="nucleotide sequence ID" value="NZ_AP027149.1"/>
</dbReference>
<dbReference type="SUPFAM" id="SSF102198">
    <property type="entry name" value="Putative cyclase"/>
    <property type="match status" value="1"/>
</dbReference>
<dbReference type="EMBL" id="CP019948">
    <property type="protein sequence ID" value="ARN83872.1"/>
    <property type="molecule type" value="Genomic_DNA"/>
</dbReference>
<dbReference type="InterPro" id="IPR007325">
    <property type="entry name" value="KFase/CYL"/>
</dbReference>
<name>A0A1W6N1Z2_9HYPH</name>
<dbReference type="Pfam" id="PF04199">
    <property type="entry name" value="Cyclase"/>
    <property type="match status" value="1"/>
</dbReference>
<dbReference type="STRING" id="655015.B1812_21320"/>
<dbReference type="Gene3D" id="3.50.30.50">
    <property type="entry name" value="Putative cyclase"/>
    <property type="match status" value="1"/>
</dbReference>
<dbReference type="GO" id="GO:0019441">
    <property type="term" value="P:L-tryptophan catabolic process to kynurenine"/>
    <property type="evidence" value="ECO:0007669"/>
    <property type="project" value="InterPro"/>
</dbReference>
<dbReference type="PANTHER" id="PTHR31118">
    <property type="entry name" value="CYCLASE-LIKE PROTEIN 2"/>
    <property type="match status" value="1"/>
</dbReference>
<sequence>MTAVRPKRIVDLSKEIFDNPNEPFFMRVKIKHYAHGKARWLVRLLGLPFRLFPRDFAGWADDTITKMGVHSTTHIDAPWHYGPTLADGSRPASIDEMPLELCFGPGVVFDMRHKEDGEEITVADMEASLAASGATLGPGVIALIMTGRDRLQGTKDYWKSGTGMSAQATEWLIDKGVLVMGVDQWGWDRPFRNQIKDAKAKNDATIFWQGHLVGRRKPYWQMEQLRGLDQLPTHGFDVAVFPLRLKAASAAPARVVAFLYA</sequence>
<gene>
    <name evidence="1" type="ORF">B1812_21320</name>
</gene>
<dbReference type="AlphaFoldDB" id="A0A1W6N1Z2"/>
<dbReference type="GO" id="GO:0004061">
    <property type="term" value="F:arylformamidase activity"/>
    <property type="evidence" value="ECO:0007669"/>
    <property type="project" value="InterPro"/>
</dbReference>